<accession>A0ACC0Y9F1</accession>
<comment type="caution">
    <text evidence="1">The sequence shown here is derived from an EMBL/GenBank/DDBJ whole genome shotgun (WGS) entry which is preliminary data.</text>
</comment>
<protein>
    <submittedName>
        <fullName evidence="1">Uncharacterized protein</fullName>
    </submittedName>
</protein>
<reference evidence="2" key="1">
    <citation type="journal article" date="2023" name="G3 (Bethesda)">
        <title>Genome assembly and association tests identify interacting loci associated with vigor, precocity, and sex in interspecific pistachio rootstocks.</title>
        <authorList>
            <person name="Palmer W."/>
            <person name="Jacygrad E."/>
            <person name="Sagayaradj S."/>
            <person name="Cavanaugh K."/>
            <person name="Han R."/>
            <person name="Bertier L."/>
            <person name="Beede B."/>
            <person name="Kafkas S."/>
            <person name="Golino D."/>
            <person name="Preece J."/>
            <person name="Michelmore R."/>
        </authorList>
    </citation>
    <scope>NUCLEOTIDE SEQUENCE [LARGE SCALE GENOMIC DNA]</scope>
</reference>
<sequence>MSIRYKFRSSVNFDSVDIGGRPSISVRDLKSKIVLSKKLNICQDFDLVFSDAQTGQEYGDENFLISSGSSVIIKRVPAGSVPSNRAHNDSFPTFGTKDKEQIKNPCTANVEINFDDFGVDLCPVPAVTLSCSDIDIVKETYIGDVLGHPLSGCKKLGANDFTEAIPKGPVHSGIEEDTLETKLKPNAQQCMKLENAAIANPPTTQSTIFPSELKCSLCNTLFKDAVMIPCCQHSFCEKCIHSVLFEKARCPMCLSSKFKVQDLLPNVSLRQAIEHFLQSQILISRTENALHDYAPDGESGIQAKDVSYAATNLQREPQLTDSPSATGRGSNQIVAESAYDSLLRNNASVCGIGSCVNQLGGDKSLMSCLLPHKTKQIDGERPVDLDDFADCQGENQPIHEEGNMS</sequence>
<organism evidence="1 2">
    <name type="scientific">Pistacia integerrima</name>
    <dbReference type="NCBI Taxonomy" id="434235"/>
    <lineage>
        <taxon>Eukaryota</taxon>
        <taxon>Viridiplantae</taxon>
        <taxon>Streptophyta</taxon>
        <taxon>Embryophyta</taxon>
        <taxon>Tracheophyta</taxon>
        <taxon>Spermatophyta</taxon>
        <taxon>Magnoliopsida</taxon>
        <taxon>eudicotyledons</taxon>
        <taxon>Gunneridae</taxon>
        <taxon>Pentapetalae</taxon>
        <taxon>rosids</taxon>
        <taxon>malvids</taxon>
        <taxon>Sapindales</taxon>
        <taxon>Anacardiaceae</taxon>
        <taxon>Pistacia</taxon>
    </lineage>
</organism>
<evidence type="ECO:0000313" key="2">
    <source>
        <dbReference type="Proteomes" id="UP001163603"/>
    </source>
</evidence>
<dbReference type="Proteomes" id="UP001163603">
    <property type="component" value="Chromosome 8"/>
</dbReference>
<keyword evidence="2" id="KW-1185">Reference proteome</keyword>
<dbReference type="EMBL" id="CM047743">
    <property type="protein sequence ID" value="KAJ0031130.1"/>
    <property type="molecule type" value="Genomic_DNA"/>
</dbReference>
<evidence type="ECO:0000313" key="1">
    <source>
        <dbReference type="EMBL" id="KAJ0031130.1"/>
    </source>
</evidence>
<name>A0ACC0Y9F1_9ROSI</name>
<proteinExistence type="predicted"/>
<gene>
    <name evidence="1" type="ORF">Pint_13697</name>
</gene>